<evidence type="ECO:0000256" key="4">
    <source>
        <dbReference type="ARBA" id="ARBA00022989"/>
    </source>
</evidence>
<dbReference type="GO" id="GO:0016020">
    <property type="term" value="C:membrane"/>
    <property type="evidence" value="ECO:0007669"/>
    <property type="project" value="UniProtKB-SubCell"/>
</dbReference>
<protein>
    <recommendedName>
        <fullName evidence="11">Plasma membrane proteolipid 3</fullName>
    </recommendedName>
</protein>
<feature type="transmembrane region" description="Helical" evidence="7">
    <location>
        <begin position="29"/>
        <end position="55"/>
    </location>
</feature>
<dbReference type="AlphaFoldDB" id="A0A4V5N753"/>
<evidence type="ECO:0000256" key="6">
    <source>
        <dbReference type="SAM" id="MobiDB-lite"/>
    </source>
</evidence>
<keyword evidence="3 7" id="KW-0812">Transmembrane</keyword>
<dbReference type="PANTHER" id="PTHR21659:SF42">
    <property type="entry name" value="UPF0057 MEMBRANE PROTEIN ZK632.10-RELATED"/>
    <property type="match status" value="1"/>
</dbReference>
<accession>A0A4V5N753</accession>
<dbReference type="Pfam" id="PF01679">
    <property type="entry name" value="Pmp3"/>
    <property type="match status" value="1"/>
</dbReference>
<reference evidence="8 10" key="1">
    <citation type="submission" date="2017-03" db="EMBL/GenBank/DDBJ databases">
        <title>Genomes of endolithic fungi from Antarctica.</title>
        <authorList>
            <person name="Coleine C."/>
            <person name="Masonjones S."/>
            <person name="Stajich J.E."/>
        </authorList>
    </citation>
    <scope>NUCLEOTIDE SEQUENCE [LARGE SCALE GENOMIC DNA]</scope>
    <source>
        <strain evidence="8 10">CCFEE 5187</strain>
    </source>
</reference>
<name>A0A4V5N753_9PEZI</name>
<keyword evidence="10" id="KW-1185">Reference proteome</keyword>
<evidence type="ECO:0000313" key="8">
    <source>
        <dbReference type="EMBL" id="TKA38339.1"/>
    </source>
</evidence>
<feature type="region of interest" description="Disordered" evidence="6">
    <location>
        <begin position="64"/>
        <end position="118"/>
    </location>
</feature>
<comment type="similarity">
    <text evidence="2">Belongs to the UPF0057 (PMP3) family.</text>
</comment>
<evidence type="ECO:0000256" key="1">
    <source>
        <dbReference type="ARBA" id="ARBA00004370"/>
    </source>
</evidence>
<evidence type="ECO:0000256" key="7">
    <source>
        <dbReference type="SAM" id="Phobius"/>
    </source>
</evidence>
<evidence type="ECO:0000256" key="5">
    <source>
        <dbReference type="ARBA" id="ARBA00023136"/>
    </source>
</evidence>
<comment type="caution">
    <text evidence="8">The sequence shown here is derived from an EMBL/GenBank/DDBJ whole genome shotgun (WGS) entry which is preliminary data.</text>
</comment>
<feature type="transmembrane region" description="Helical" evidence="7">
    <location>
        <begin position="5"/>
        <end position="23"/>
    </location>
</feature>
<dbReference type="Proteomes" id="UP000308768">
    <property type="component" value="Unassembled WGS sequence"/>
</dbReference>
<dbReference type="OrthoDB" id="2152119at2759"/>
<gene>
    <name evidence="9" type="ORF">B0A49_02674</name>
    <name evidence="8" type="ORF">B0A49_13502</name>
</gene>
<sequence length="118" mass="12903">MIPGIVLVIITIIFPPLGVYLVSDCGADLLINVVLTCLGFLPGHIHAFYVEYVFYDRREKARQGRHESARAPGVYSDKAQTGGMGYGTMAPEQEGGMTEQPQEVGTMTQPHAKEGTYQ</sequence>
<feature type="compositionally biased region" description="Polar residues" evidence="6">
    <location>
        <begin position="99"/>
        <end position="109"/>
    </location>
</feature>
<dbReference type="EMBL" id="NAJN01000486">
    <property type="protein sequence ID" value="TKA72625.1"/>
    <property type="molecule type" value="Genomic_DNA"/>
</dbReference>
<evidence type="ECO:0000313" key="9">
    <source>
        <dbReference type="EMBL" id="TKA72625.1"/>
    </source>
</evidence>
<dbReference type="EMBL" id="NAJN01003527">
    <property type="protein sequence ID" value="TKA38339.1"/>
    <property type="molecule type" value="Genomic_DNA"/>
</dbReference>
<evidence type="ECO:0008006" key="11">
    <source>
        <dbReference type="Google" id="ProtNLM"/>
    </source>
</evidence>
<comment type="subcellular location">
    <subcellularLocation>
        <location evidence="1">Membrane</location>
    </subcellularLocation>
</comment>
<keyword evidence="5 7" id="KW-0472">Membrane</keyword>
<evidence type="ECO:0000256" key="2">
    <source>
        <dbReference type="ARBA" id="ARBA00009530"/>
    </source>
</evidence>
<dbReference type="InterPro" id="IPR000612">
    <property type="entry name" value="PMP3"/>
</dbReference>
<evidence type="ECO:0000313" key="10">
    <source>
        <dbReference type="Proteomes" id="UP000308768"/>
    </source>
</evidence>
<keyword evidence="4 7" id="KW-1133">Transmembrane helix</keyword>
<proteinExistence type="inferred from homology"/>
<evidence type="ECO:0000256" key="3">
    <source>
        <dbReference type="ARBA" id="ARBA00022692"/>
    </source>
</evidence>
<organism evidence="8 10">
    <name type="scientific">Cryomyces minteri</name>
    <dbReference type="NCBI Taxonomy" id="331657"/>
    <lineage>
        <taxon>Eukaryota</taxon>
        <taxon>Fungi</taxon>
        <taxon>Dikarya</taxon>
        <taxon>Ascomycota</taxon>
        <taxon>Pezizomycotina</taxon>
        <taxon>Dothideomycetes</taxon>
        <taxon>Dothideomycetes incertae sedis</taxon>
        <taxon>Cryomyces</taxon>
    </lineage>
</organism>
<dbReference type="PANTHER" id="PTHR21659">
    <property type="entry name" value="HYDROPHOBIC PROTEIN RCI2 LOW TEMPERATURE AND SALT RESPONSIVE PROTEIN LTI6 -RELATED"/>
    <property type="match status" value="1"/>
</dbReference>